<gene>
    <name evidence="7" type="ORF">CP373A1_11095</name>
</gene>
<dbReference type="GO" id="GO:0016020">
    <property type="term" value="C:membrane"/>
    <property type="evidence" value="ECO:0007669"/>
    <property type="project" value="UniProtKB-SubCell"/>
</dbReference>
<evidence type="ECO:0000313" key="7">
    <source>
        <dbReference type="EMBL" id="OBY10309.1"/>
    </source>
</evidence>
<dbReference type="OrthoDB" id="9994173at2"/>
<evidence type="ECO:0000256" key="3">
    <source>
        <dbReference type="ARBA" id="ARBA00022989"/>
    </source>
</evidence>
<comment type="subcellular location">
    <subcellularLocation>
        <location evidence="1">Membrane</location>
        <topology evidence="1">Multi-pass membrane protein</topology>
    </subcellularLocation>
</comment>
<dbReference type="GeneID" id="42775160"/>
<evidence type="ECO:0000313" key="8">
    <source>
        <dbReference type="Proteomes" id="UP000092714"/>
    </source>
</evidence>
<protein>
    <recommendedName>
        <fullName evidence="6">RDD domain-containing protein</fullName>
    </recommendedName>
</protein>
<organism evidence="7 8">
    <name type="scientific">Clostridium paraputrificum</name>
    <dbReference type="NCBI Taxonomy" id="29363"/>
    <lineage>
        <taxon>Bacteria</taxon>
        <taxon>Bacillati</taxon>
        <taxon>Bacillota</taxon>
        <taxon>Clostridia</taxon>
        <taxon>Eubacteriales</taxon>
        <taxon>Clostridiaceae</taxon>
        <taxon>Clostridium</taxon>
    </lineage>
</organism>
<comment type="caution">
    <text evidence="7">The sequence shown here is derived from an EMBL/GenBank/DDBJ whole genome shotgun (WGS) entry which is preliminary data.</text>
</comment>
<evidence type="ECO:0000256" key="1">
    <source>
        <dbReference type="ARBA" id="ARBA00004141"/>
    </source>
</evidence>
<reference evidence="7 8" key="1">
    <citation type="submission" date="2016-06" db="EMBL/GenBank/DDBJ databases">
        <authorList>
            <person name="Kjaerup R.B."/>
            <person name="Dalgaard T.S."/>
            <person name="Juul-Madsen H.R."/>
        </authorList>
    </citation>
    <scope>NUCLEOTIDE SEQUENCE [LARGE SCALE GENOMIC DNA]</scope>
    <source>
        <strain evidence="7 8">373-A1</strain>
    </source>
</reference>
<evidence type="ECO:0000256" key="2">
    <source>
        <dbReference type="ARBA" id="ARBA00022692"/>
    </source>
</evidence>
<dbReference type="InterPro" id="IPR010432">
    <property type="entry name" value="RDD"/>
</dbReference>
<accession>A0A174WNN7</accession>
<name>A0A174WNN7_9CLOT</name>
<dbReference type="Pfam" id="PF06271">
    <property type="entry name" value="RDD"/>
    <property type="match status" value="1"/>
</dbReference>
<feature type="transmembrane region" description="Helical" evidence="5">
    <location>
        <begin position="12"/>
        <end position="37"/>
    </location>
</feature>
<dbReference type="EMBL" id="MAPZ01000021">
    <property type="protein sequence ID" value="OBY10309.1"/>
    <property type="molecule type" value="Genomic_DNA"/>
</dbReference>
<evidence type="ECO:0000256" key="4">
    <source>
        <dbReference type="ARBA" id="ARBA00023136"/>
    </source>
</evidence>
<keyword evidence="3 5" id="KW-1133">Transmembrane helix</keyword>
<evidence type="ECO:0000256" key="5">
    <source>
        <dbReference type="SAM" id="Phobius"/>
    </source>
</evidence>
<keyword evidence="4 5" id="KW-0472">Membrane</keyword>
<dbReference type="eggNOG" id="ENOG503277U">
    <property type="taxonomic scope" value="Bacteria"/>
</dbReference>
<dbReference type="AlphaFoldDB" id="A0A174WNN7"/>
<dbReference type="RefSeq" id="WP_027097323.1">
    <property type="nucleotide sequence ID" value="NZ_CABHIH010000005.1"/>
</dbReference>
<sequence length="179" mass="20120">MSKVLNAKKSKFTRIIAYIIDCLIIILTTSVVSFYAINIRLGINYIVLNELPKDFRLLYDIIAIFVSIVAIVVVPLFNKGRTIGKTIMHLELTSKDNNSVSHLKIFVRQGLVIFLLGGILNPNHLNLIDFLNLSVSNFFGSVQIIVNGLSIFCGFMFLFNKGGATLYDKYLNLKVEVNM</sequence>
<evidence type="ECO:0000259" key="6">
    <source>
        <dbReference type="Pfam" id="PF06271"/>
    </source>
</evidence>
<feature type="transmembrane region" description="Helical" evidence="5">
    <location>
        <begin position="140"/>
        <end position="159"/>
    </location>
</feature>
<keyword evidence="2 5" id="KW-0812">Transmembrane</keyword>
<feature type="domain" description="RDD" evidence="6">
    <location>
        <begin position="12"/>
        <end position="171"/>
    </location>
</feature>
<feature type="transmembrane region" description="Helical" evidence="5">
    <location>
        <begin position="99"/>
        <end position="120"/>
    </location>
</feature>
<keyword evidence="8" id="KW-1185">Reference proteome</keyword>
<feature type="transmembrane region" description="Helical" evidence="5">
    <location>
        <begin position="57"/>
        <end position="78"/>
    </location>
</feature>
<dbReference type="Proteomes" id="UP000092714">
    <property type="component" value="Unassembled WGS sequence"/>
</dbReference>
<proteinExistence type="predicted"/>